<feature type="domain" description="Glycosyl transferase family 28 C-terminal" evidence="6">
    <location>
        <begin position="1"/>
        <end position="135"/>
    </location>
</feature>
<dbReference type="InterPro" id="IPR039042">
    <property type="entry name" value="Alg13-like"/>
</dbReference>
<dbReference type="PANTHER" id="PTHR12867:SF6">
    <property type="entry name" value="N-ACETYLGLUCOSAMINYLDIPHOSPHODOLICHOL N-ACETYLGLUCOSAMINYLTRANSFERASE"/>
    <property type="match status" value="1"/>
</dbReference>
<organism evidence="7 8">
    <name type="scientific">Alkalilimnicola ehrlichii</name>
    <dbReference type="NCBI Taxonomy" id="351052"/>
    <lineage>
        <taxon>Bacteria</taxon>
        <taxon>Pseudomonadati</taxon>
        <taxon>Pseudomonadota</taxon>
        <taxon>Gammaproteobacteria</taxon>
        <taxon>Chromatiales</taxon>
        <taxon>Ectothiorhodospiraceae</taxon>
        <taxon>Alkalilimnicola</taxon>
    </lineage>
</organism>
<name>A0A3E0WXV9_9GAMM</name>
<accession>A0A3E0WXV9</accession>
<evidence type="ECO:0000259" key="6">
    <source>
        <dbReference type="Pfam" id="PF04101"/>
    </source>
</evidence>
<evidence type="ECO:0000313" key="7">
    <source>
        <dbReference type="EMBL" id="RFA36856.1"/>
    </source>
</evidence>
<evidence type="ECO:0000313" key="8">
    <source>
        <dbReference type="Proteomes" id="UP000256763"/>
    </source>
</evidence>
<dbReference type="GO" id="GO:0006488">
    <property type="term" value="P:dolichol-linked oligosaccharide biosynthetic process"/>
    <property type="evidence" value="ECO:0007669"/>
    <property type="project" value="InterPro"/>
</dbReference>
<dbReference type="Proteomes" id="UP000256763">
    <property type="component" value="Unassembled WGS sequence"/>
</dbReference>
<evidence type="ECO:0000256" key="2">
    <source>
        <dbReference type="ARBA" id="ARBA00006962"/>
    </source>
</evidence>
<evidence type="ECO:0000256" key="4">
    <source>
        <dbReference type="ARBA" id="ARBA00022679"/>
    </source>
</evidence>
<dbReference type="AlphaFoldDB" id="A0A3E0WXV9"/>
<proteinExistence type="inferred from homology"/>
<dbReference type="EMBL" id="NFZW01000008">
    <property type="protein sequence ID" value="RFA36856.1"/>
    <property type="molecule type" value="Genomic_DNA"/>
</dbReference>
<protein>
    <recommendedName>
        <fullName evidence="6">Glycosyl transferase family 28 C-terminal domain-containing protein</fullName>
    </recommendedName>
</protein>
<comment type="similarity">
    <text evidence="2">Belongs to the glycosyltransferase 28 family.</text>
</comment>
<dbReference type="RefSeq" id="WP_116302115.1">
    <property type="nucleotide sequence ID" value="NZ_NFZV01000008.1"/>
</dbReference>
<dbReference type="Gene3D" id="3.40.50.2000">
    <property type="entry name" value="Glycogen Phosphorylase B"/>
    <property type="match status" value="1"/>
</dbReference>
<dbReference type="InterPro" id="IPR007235">
    <property type="entry name" value="Glyco_trans_28_C"/>
</dbReference>
<keyword evidence="3" id="KW-0328">Glycosyltransferase</keyword>
<keyword evidence="5" id="KW-0256">Endoplasmic reticulum</keyword>
<comment type="subcellular location">
    <subcellularLocation>
        <location evidence="1">Endoplasmic reticulum</location>
    </subcellularLocation>
</comment>
<comment type="caution">
    <text evidence="7">The sequence shown here is derived from an EMBL/GenBank/DDBJ whole genome shotgun (WGS) entry which is preliminary data.</text>
</comment>
<reference evidence="8" key="1">
    <citation type="submission" date="2017-05" db="EMBL/GenBank/DDBJ databases">
        <authorList>
            <person name="Sharma S."/>
            <person name="Sidhu C."/>
            <person name="Pinnaka A.K."/>
        </authorList>
    </citation>
    <scope>NUCLEOTIDE SEQUENCE [LARGE SCALE GENOMIC DNA]</scope>
    <source>
        <strain evidence="8">AK93</strain>
    </source>
</reference>
<evidence type="ECO:0000256" key="5">
    <source>
        <dbReference type="ARBA" id="ARBA00022824"/>
    </source>
</evidence>
<keyword evidence="8" id="KW-1185">Reference proteome</keyword>
<evidence type="ECO:0000256" key="1">
    <source>
        <dbReference type="ARBA" id="ARBA00004240"/>
    </source>
</evidence>
<dbReference type="Pfam" id="PF04101">
    <property type="entry name" value="Glyco_tran_28_C"/>
    <property type="match status" value="1"/>
</dbReference>
<dbReference type="SUPFAM" id="SSF53756">
    <property type="entry name" value="UDP-Glycosyltransferase/glycogen phosphorylase"/>
    <property type="match status" value="1"/>
</dbReference>
<keyword evidence="4" id="KW-0808">Transferase</keyword>
<sequence>MIFVTVGTQLPFERLVQAVDNWAARHPGEDVFIQLGQTTYAPTHCRSVAYTPQAEWERLFQQAERVVSHAGMGTILKSLDYGKPLLMMPRLAVYREHRNDHQVATAKQFGHFGNIRVVNDEQALGEALAEPLHRFAATDTPEGKAFSTLLNELKQFVQNHS</sequence>
<dbReference type="GO" id="GO:0016758">
    <property type="term" value="F:hexosyltransferase activity"/>
    <property type="evidence" value="ECO:0007669"/>
    <property type="project" value="InterPro"/>
</dbReference>
<evidence type="ECO:0000256" key="3">
    <source>
        <dbReference type="ARBA" id="ARBA00022676"/>
    </source>
</evidence>
<dbReference type="OrthoDB" id="7186565at2"/>
<dbReference type="PANTHER" id="PTHR12867">
    <property type="entry name" value="GLYCOSYL TRANSFERASE-RELATED"/>
    <property type="match status" value="1"/>
</dbReference>
<gene>
    <name evidence="7" type="ORF">CAL65_10065</name>
</gene>